<gene>
    <name evidence="3" type="ORF">MNBD_ALPHA06-281</name>
</gene>
<sequence length="146" mass="16519">AKSGRSNQEALKICNLAIENIVANRADMAATYVNRGIVRANRRDFDGAIADYASALRLNPDLAEVFANRGTIYIQTNQYNLALGEFDRALTLELEQPANVYYNRAIVYEHIGETTKAYFDFKKAVELRPNWNLPQIELARFSVQSD</sequence>
<dbReference type="PROSITE" id="PS50005">
    <property type="entry name" value="TPR"/>
    <property type="match status" value="3"/>
</dbReference>
<dbReference type="SMART" id="SM00028">
    <property type="entry name" value="TPR"/>
    <property type="match status" value="3"/>
</dbReference>
<dbReference type="Pfam" id="PF13432">
    <property type="entry name" value="TPR_16"/>
    <property type="match status" value="1"/>
</dbReference>
<evidence type="ECO:0000256" key="1">
    <source>
        <dbReference type="ARBA" id="ARBA00022737"/>
    </source>
</evidence>
<proteinExistence type="predicted"/>
<dbReference type="GO" id="GO:0046813">
    <property type="term" value="P:receptor-mediated virion attachment to host cell"/>
    <property type="evidence" value="ECO:0007669"/>
    <property type="project" value="TreeGrafter"/>
</dbReference>
<feature type="non-terminal residue" evidence="3">
    <location>
        <position position="1"/>
    </location>
</feature>
<evidence type="ECO:0000256" key="2">
    <source>
        <dbReference type="ARBA" id="ARBA00022803"/>
    </source>
</evidence>
<accession>A0A3B0SKG4</accession>
<dbReference type="InterPro" id="IPR050498">
    <property type="entry name" value="Ycf3"/>
</dbReference>
<dbReference type="Gene3D" id="1.25.40.10">
    <property type="entry name" value="Tetratricopeptide repeat domain"/>
    <property type="match status" value="1"/>
</dbReference>
<dbReference type="PANTHER" id="PTHR44858">
    <property type="entry name" value="TETRATRICOPEPTIDE REPEAT PROTEIN 6"/>
    <property type="match status" value="1"/>
</dbReference>
<dbReference type="PANTHER" id="PTHR44858:SF1">
    <property type="entry name" value="UDP-N-ACETYLGLUCOSAMINE--PEPTIDE N-ACETYLGLUCOSAMINYLTRANSFERASE SPINDLY-RELATED"/>
    <property type="match status" value="1"/>
</dbReference>
<keyword evidence="1" id="KW-0677">Repeat</keyword>
<reference evidence="3" key="1">
    <citation type="submission" date="2018-06" db="EMBL/GenBank/DDBJ databases">
        <authorList>
            <person name="Zhirakovskaya E."/>
        </authorList>
    </citation>
    <scope>NUCLEOTIDE SEQUENCE</scope>
</reference>
<dbReference type="Pfam" id="PF00515">
    <property type="entry name" value="TPR_1"/>
    <property type="match status" value="1"/>
</dbReference>
<keyword evidence="2" id="KW-0802">TPR repeat</keyword>
<dbReference type="InterPro" id="IPR011990">
    <property type="entry name" value="TPR-like_helical_dom_sf"/>
</dbReference>
<evidence type="ECO:0000313" key="3">
    <source>
        <dbReference type="EMBL" id="VAV96853.1"/>
    </source>
</evidence>
<dbReference type="AlphaFoldDB" id="A0A3B0SKG4"/>
<dbReference type="PROSITE" id="PS50293">
    <property type="entry name" value="TPR_REGION"/>
    <property type="match status" value="1"/>
</dbReference>
<dbReference type="SUPFAM" id="SSF48452">
    <property type="entry name" value="TPR-like"/>
    <property type="match status" value="1"/>
</dbReference>
<protein>
    <submittedName>
        <fullName evidence="3">Uncharacterized protein</fullName>
    </submittedName>
</protein>
<dbReference type="GO" id="GO:0009279">
    <property type="term" value="C:cell outer membrane"/>
    <property type="evidence" value="ECO:0007669"/>
    <property type="project" value="TreeGrafter"/>
</dbReference>
<organism evidence="3">
    <name type="scientific">hydrothermal vent metagenome</name>
    <dbReference type="NCBI Taxonomy" id="652676"/>
    <lineage>
        <taxon>unclassified sequences</taxon>
        <taxon>metagenomes</taxon>
        <taxon>ecological metagenomes</taxon>
    </lineage>
</organism>
<name>A0A3B0SKG4_9ZZZZ</name>
<dbReference type="InterPro" id="IPR019734">
    <property type="entry name" value="TPR_rpt"/>
</dbReference>
<dbReference type="EMBL" id="UOEE01000233">
    <property type="protein sequence ID" value="VAV96853.1"/>
    <property type="molecule type" value="Genomic_DNA"/>
</dbReference>